<proteinExistence type="predicted"/>
<dbReference type="AlphaFoldDB" id="A0A3G8M8D7"/>
<dbReference type="KEGG" id="mros:EHO51_10165"/>
<protein>
    <submittedName>
        <fullName evidence="2">DUF2628 domain-containing protein</fullName>
    </submittedName>
</protein>
<dbReference type="Proteomes" id="UP000273982">
    <property type="component" value="Chromosome"/>
</dbReference>
<name>A0A3G8M8D7_9HYPH</name>
<keyword evidence="1" id="KW-0812">Transmembrane</keyword>
<accession>A0A3G8M8D7</accession>
<evidence type="ECO:0000313" key="2">
    <source>
        <dbReference type="EMBL" id="AZG77068.1"/>
    </source>
</evidence>
<evidence type="ECO:0000256" key="1">
    <source>
        <dbReference type="SAM" id="Phobius"/>
    </source>
</evidence>
<sequence length="141" mass="16058">MAIFTVHFPRMAPGQLPAPDKIVFLRDGFSWPAFIFGPFWLAWRRAWLVAVLWTLLLVALALIAWQLRVSRDAMSWLTFGLAVWLGFEGERLVGWNMARRGYVEQDLVIGDDMDEAEAAYFHRHRLSEPTAKDGDAGEPAP</sequence>
<dbReference type="Pfam" id="PF10947">
    <property type="entry name" value="DUF2628"/>
    <property type="match status" value="1"/>
</dbReference>
<keyword evidence="1" id="KW-1133">Transmembrane helix</keyword>
<dbReference type="RefSeq" id="WP_124738795.1">
    <property type="nucleotide sequence ID" value="NZ_CP034086.1"/>
</dbReference>
<dbReference type="InterPro" id="IPR024399">
    <property type="entry name" value="DUF2628"/>
</dbReference>
<feature type="transmembrane region" description="Helical" evidence="1">
    <location>
        <begin position="46"/>
        <end position="67"/>
    </location>
</feature>
<gene>
    <name evidence="2" type="ORF">EHO51_10165</name>
</gene>
<feature type="transmembrane region" description="Helical" evidence="1">
    <location>
        <begin position="73"/>
        <end position="93"/>
    </location>
</feature>
<dbReference type="EMBL" id="CP034086">
    <property type="protein sequence ID" value="AZG77068.1"/>
    <property type="molecule type" value="Genomic_DNA"/>
</dbReference>
<evidence type="ECO:0000313" key="3">
    <source>
        <dbReference type="Proteomes" id="UP000273982"/>
    </source>
</evidence>
<keyword evidence="1" id="KW-0472">Membrane</keyword>
<reference evidence="2 3" key="1">
    <citation type="submission" date="2018-11" db="EMBL/GenBank/DDBJ databases">
        <title>Genome squencing of methanotrophic bacteria isolated from alkaline groundwater in Korea.</title>
        <authorList>
            <person name="Nguyen L.N."/>
        </authorList>
    </citation>
    <scope>NUCLEOTIDE SEQUENCE [LARGE SCALE GENOMIC DNA]</scope>
    <source>
        <strain evidence="2 3">GW6</strain>
    </source>
</reference>
<organism evidence="2 3">
    <name type="scientific">Methylocystis rosea</name>
    <dbReference type="NCBI Taxonomy" id="173366"/>
    <lineage>
        <taxon>Bacteria</taxon>
        <taxon>Pseudomonadati</taxon>
        <taxon>Pseudomonadota</taxon>
        <taxon>Alphaproteobacteria</taxon>
        <taxon>Hyphomicrobiales</taxon>
        <taxon>Methylocystaceae</taxon>
        <taxon>Methylocystis</taxon>
    </lineage>
</organism>